<evidence type="ECO:0000313" key="2">
    <source>
        <dbReference type="Proteomes" id="UP001159363"/>
    </source>
</evidence>
<protein>
    <submittedName>
        <fullName evidence="1">Uncharacterized protein</fullName>
    </submittedName>
</protein>
<accession>A0ABQ9HBK0</accession>
<reference evidence="1 2" key="1">
    <citation type="submission" date="2023-02" db="EMBL/GenBank/DDBJ databases">
        <title>LHISI_Scaffold_Assembly.</title>
        <authorList>
            <person name="Stuart O.P."/>
            <person name="Cleave R."/>
            <person name="Magrath M.J.L."/>
            <person name="Mikheyev A.S."/>
        </authorList>
    </citation>
    <scope>NUCLEOTIDE SEQUENCE [LARGE SCALE GENOMIC DNA]</scope>
    <source>
        <strain evidence="1">Daus_M_001</strain>
        <tissue evidence="1">Leg muscle</tissue>
    </source>
</reference>
<organism evidence="1 2">
    <name type="scientific">Dryococelus australis</name>
    <dbReference type="NCBI Taxonomy" id="614101"/>
    <lineage>
        <taxon>Eukaryota</taxon>
        <taxon>Metazoa</taxon>
        <taxon>Ecdysozoa</taxon>
        <taxon>Arthropoda</taxon>
        <taxon>Hexapoda</taxon>
        <taxon>Insecta</taxon>
        <taxon>Pterygota</taxon>
        <taxon>Neoptera</taxon>
        <taxon>Polyneoptera</taxon>
        <taxon>Phasmatodea</taxon>
        <taxon>Verophasmatodea</taxon>
        <taxon>Anareolatae</taxon>
        <taxon>Phasmatidae</taxon>
        <taxon>Eurycanthinae</taxon>
        <taxon>Dryococelus</taxon>
    </lineage>
</organism>
<comment type="caution">
    <text evidence="1">The sequence shown here is derived from an EMBL/GenBank/DDBJ whole genome shotgun (WGS) entry which is preliminary data.</text>
</comment>
<keyword evidence="2" id="KW-1185">Reference proteome</keyword>
<sequence>MQVQLQADQQLKMLGSVKCSKVRNMDPHINILPYWLCSTLSDIVILELHLKQYTVHQALVLHILSSWPLEMQKRKLKVFQFITIYLLLDTLHAAVLQDRLHEKQKRLGEPLRLILVRESLGAALLDINIDIFTQNEWNLCKPFVVLKPLADATKEVSRENFPTSGEDID</sequence>
<gene>
    <name evidence="1" type="ORF">PR048_018135</name>
</gene>
<name>A0ABQ9HBK0_9NEOP</name>
<dbReference type="EMBL" id="JARBHB010000006">
    <property type="protein sequence ID" value="KAJ8881649.1"/>
    <property type="molecule type" value="Genomic_DNA"/>
</dbReference>
<evidence type="ECO:0000313" key="1">
    <source>
        <dbReference type="EMBL" id="KAJ8881649.1"/>
    </source>
</evidence>
<proteinExistence type="predicted"/>
<dbReference type="Proteomes" id="UP001159363">
    <property type="component" value="Chromosome 5"/>
</dbReference>